<keyword evidence="1" id="KW-0732">Signal</keyword>
<sequence>MRNAIAALFLALANPVATWACPNPLPITVPESVTAPLVEWIAEHSPYPADHANPPAIFLCRTGEVISYEGEEIIVDAELRAAYDFLNDRIFLVSPWSHQDPRHLSSLLHELVHRAQFNARDWPCVGAAEPEAYRLQEKWLAERGVDAQFDWFEIYLNSRCPMDVHP</sequence>
<protein>
    <recommendedName>
        <fullName evidence="2">DUF6647 domain-containing protein</fullName>
    </recommendedName>
</protein>
<dbReference type="RefSeq" id="WP_051692711.1">
    <property type="nucleotide sequence ID" value="NZ_AUND01000039.1"/>
</dbReference>
<dbReference type="Pfam" id="PF20352">
    <property type="entry name" value="DUF6647"/>
    <property type="match status" value="1"/>
</dbReference>
<comment type="caution">
    <text evidence="3">The sequence shown here is derived from an EMBL/GenBank/DDBJ whole genome shotgun (WGS) entry which is preliminary data.</text>
</comment>
<dbReference type="Proteomes" id="UP000027432">
    <property type="component" value="Unassembled WGS sequence"/>
</dbReference>
<dbReference type="AlphaFoldDB" id="A0A074JPC2"/>
<reference evidence="3 4" key="1">
    <citation type="submission" date="2013-07" db="EMBL/GenBank/DDBJ databases">
        <title>Thioclava pacifica DSM 10166 Genome Sequencing.</title>
        <authorList>
            <person name="Lai Q."/>
            <person name="Shao Z."/>
        </authorList>
    </citation>
    <scope>NUCLEOTIDE SEQUENCE [LARGE SCALE GENOMIC DNA]</scope>
    <source>
        <strain evidence="3 4">DSM 10166</strain>
    </source>
</reference>
<evidence type="ECO:0000259" key="2">
    <source>
        <dbReference type="Pfam" id="PF20352"/>
    </source>
</evidence>
<dbReference type="EMBL" id="AUND01000039">
    <property type="protein sequence ID" value="KEO51212.1"/>
    <property type="molecule type" value="Genomic_DNA"/>
</dbReference>
<feature type="domain" description="DUF6647" evidence="2">
    <location>
        <begin position="68"/>
        <end position="166"/>
    </location>
</feature>
<gene>
    <name evidence="3" type="ORF">TP2_12520</name>
</gene>
<feature type="chain" id="PRO_5001696983" description="DUF6647 domain-containing protein" evidence="1">
    <location>
        <begin position="20"/>
        <end position="166"/>
    </location>
</feature>
<dbReference type="OrthoDB" id="7851356at2"/>
<keyword evidence="4" id="KW-1185">Reference proteome</keyword>
<organism evidence="3 4">
    <name type="scientific">Thioclava pacifica DSM 10166</name>
    <dbReference type="NCBI Taxonomy" id="1353537"/>
    <lineage>
        <taxon>Bacteria</taxon>
        <taxon>Pseudomonadati</taxon>
        <taxon>Pseudomonadota</taxon>
        <taxon>Alphaproteobacteria</taxon>
        <taxon>Rhodobacterales</taxon>
        <taxon>Paracoccaceae</taxon>
        <taxon>Thioclava</taxon>
    </lineage>
</organism>
<dbReference type="STRING" id="1353537.TP2_12520"/>
<proteinExistence type="predicted"/>
<evidence type="ECO:0000256" key="1">
    <source>
        <dbReference type="SAM" id="SignalP"/>
    </source>
</evidence>
<evidence type="ECO:0000313" key="3">
    <source>
        <dbReference type="EMBL" id="KEO51212.1"/>
    </source>
</evidence>
<evidence type="ECO:0000313" key="4">
    <source>
        <dbReference type="Proteomes" id="UP000027432"/>
    </source>
</evidence>
<name>A0A074JPC2_9RHOB</name>
<dbReference type="InterPro" id="IPR046589">
    <property type="entry name" value="DUF6647"/>
</dbReference>
<dbReference type="eggNOG" id="ENOG50339GJ">
    <property type="taxonomic scope" value="Bacteria"/>
</dbReference>
<accession>A0A074JPC2</accession>
<feature type="signal peptide" evidence="1">
    <location>
        <begin position="1"/>
        <end position="19"/>
    </location>
</feature>